<keyword evidence="1" id="KW-0808">Transferase</keyword>
<evidence type="ECO:0000256" key="1">
    <source>
        <dbReference type="ARBA" id="ARBA00022679"/>
    </source>
</evidence>
<dbReference type="InterPro" id="IPR025877">
    <property type="entry name" value="MobA-like_NTP_Trfase"/>
</dbReference>
<dbReference type="RefSeq" id="WP_369046621.1">
    <property type="nucleotide sequence ID" value="NZ_CP163302.1"/>
</dbReference>
<accession>A0AB39L605</accession>
<dbReference type="AlphaFoldDB" id="A0AB39L605"/>
<dbReference type="Pfam" id="PF12804">
    <property type="entry name" value="NTP_transf_3"/>
    <property type="match status" value="1"/>
</dbReference>
<dbReference type="EMBL" id="CP163302">
    <property type="protein sequence ID" value="XDP46275.1"/>
    <property type="molecule type" value="Genomic_DNA"/>
</dbReference>
<keyword evidence="4" id="KW-0548">Nucleotidyltransferase</keyword>
<organism evidence="4">
    <name type="scientific">Sinomonas puerhi</name>
    <dbReference type="NCBI Taxonomy" id="3238584"/>
    <lineage>
        <taxon>Bacteria</taxon>
        <taxon>Bacillati</taxon>
        <taxon>Actinomycetota</taxon>
        <taxon>Actinomycetes</taxon>
        <taxon>Micrococcales</taxon>
        <taxon>Micrococcaceae</taxon>
        <taxon>Sinomonas</taxon>
    </lineage>
</organism>
<evidence type="ECO:0000256" key="2">
    <source>
        <dbReference type="SAM" id="MobiDB-lite"/>
    </source>
</evidence>
<gene>
    <name evidence="4" type="ORF">AB5L97_04480</name>
</gene>
<dbReference type="GO" id="GO:0016779">
    <property type="term" value="F:nucleotidyltransferase activity"/>
    <property type="evidence" value="ECO:0007669"/>
    <property type="project" value="UniProtKB-KW"/>
</dbReference>
<dbReference type="KEGG" id="spue:AB5L97_04480"/>
<feature type="domain" description="MobA-like NTP transferase" evidence="3">
    <location>
        <begin position="18"/>
        <end position="226"/>
    </location>
</feature>
<sequence length="274" mass="28291">MERLPRAGDGGLIFGFDAIVLAGGRASRLGGHPKPQLTYRGATLLDHALDAVDGARLTVVVGPGPGEPGGPDVPVEGRATPVIPGAVPRPSRHVLYTREVPLYAGPLAALGAGVAALGSPSGQDAVHDVGQSSGHDAEVAPDWIVVVAADLPRAPDAVAALLGRARDAATPDPVRPERSLGGVVGEDGEGRIQPLLAVYRREALTAALSQLSTDGGLADRPMRHLIARLDLLPLKLPPGVSDDVDTWDAARRWGIERPGTERVPGAAPRQEEAP</sequence>
<dbReference type="InterPro" id="IPR029044">
    <property type="entry name" value="Nucleotide-diphossugar_trans"/>
</dbReference>
<evidence type="ECO:0000313" key="4">
    <source>
        <dbReference type="EMBL" id="XDP46275.1"/>
    </source>
</evidence>
<reference evidence="4" key="1">
    <citation type="submission" date="2024-07" db="EMBL/GenBank/DDBJ databases">
        <authorList>
            <person name="fu j."/>
        </authorList>
    </citation>
    <scope>NUCLEOTIDE SEQUENCE</scope>
    <source>
        <strain evidence="4">P10A9</strain>
    </source>
</reference>
<dbReference type="SUPFAM" id="SSF53448">
    <property type="entry name" value="Nucleotide-diphospho-sugar transferases"/>
    <property type="match status" value="1"/>
</dbReference>
<dbReference type="Gene3D" id="3.90.550.10">
    <property type="entry name" value="Spore Coat Polysaccharide Biosynthesis Protein SpsA, Chain A"/>
    <property type="match status" value="1"/>
</dbReference>
<dbReference type="PANTHER" id="PTHR19136:SF81">
    <property type="entry name" value="MOLYBDENUM COFACTOR GUANYLYLTRANSFERASE"/>
    <property type="match status" value="1"/>
</dbReference>
<evidence type="ECO:0000259" key="3">
    <source>
        <dbReference type="Pfam" id="PF12804"/>
    </source>
</evidence>
<proteinExistence type="predicted"/>
<name>A0AB39L605_9MICC</name>
<feature type="region of interest" description="Disordered" evidence="2">
    <location>
        <begin position="255"/>
        <end position="274"/>
    </location>
</feature>
<protein>
    <submittedName>
        <fullName evidence="4">Molybdenum cofactor guanylyltransferase</fullName>
    </submittedName>
</protein>
<dbReference type="PANTHER" id="PTHR19136">
    <property type="entry name" value="MOLYBDENUM COFACTOR GUANYLYLTRANSFERASE"/>
    <property type="match status" value="1"/>
</dbReference>